<gene>
    <name evidence="17" type="ORF">HMPREF9695_04897</name>
</gene>
<dbReference type="Gene3D" id="3.40.50.620">
    <property type="entry name" value="HUPs"/>
    <property type="match status" value="1"/>
</dbReference>
<feature type="domain" description="Histidine kinase" evidence="16">
    <location>
        <begin position="679"/>
        <end position="896"/>
    </location>
</feature>
<comment type="function">
    <text evidence="14">Member of the two-component regulatory system KdpD/KdpE involved in the regulation of the kdp operon. KdpD may function as a membrane-associated protein kinase that phosphorylates KdpE in response to environmental signals.</text>
</comment>
<dbReference type="InterPro" id="IPR038318">
    <property type="entry name" value="KdpD_sf"/>
</dbReference>
<dbReference type="SMART" id="SM00387">
    <property type="entry name" value="HATPase_c"/>
    <property type="match status" value="1"/>
</dbReference>
<evidence type="ECO:0000256" key="8">
    <source>
        <dbReference type="ARBA" id="ARBA00022741"/>
    </source>
</evidence>
<dbReference type="Pfam" id="PF00582">
    <property type="entry name" value="Usp"/>
    <property type="match status" value="1"/>
</dbReference>
<dbReference type="GO" id="GO:0042802">
    <property type="term" value="F:identical protein binding"/>
    <property type="evidence" value="ECO:0007669"/>
    <property type="project" value="UniProtKB-ARBA"/>
</dbReference>
<dbReference type="InterPro" id="IPR052023">
    <property type="entry name" value="Histidine_kinase_KdpD"/>
</dbReference>
<evidence type="ECO:0000259" key="16">
    <source>
        <dbReference type="PROSITE" id="PS50109"/>
    </source>
</evidence>
<evidence type="ECO:0000256" key="10">
    <source>
        <dbReference type="ARBA" id="ARBA00022840"/>
    </source>
</evidence>
<dbReference type="InterPro" id="IPR025201">
    <property type="entry name" value="KdpD_TM"/>
</dbReference>
<dbReference type="InterPro" id="IPR004358">
    <property type="entry name" value="Sig_transdc_His_kin-like_C"/>
</dbReference>
<dbReference type="eggNOG" id="COG2205">
    <property type="taxonomic scope" value="Bacteria"/>
</dbReference>
<protein>
    <recommendedName>
        <fullName evidence="3">histidine kinase</fullName>
        <ecNumber evidence="3">2.7.13.3</ecNumber>
    </recommendedName>
</protein>
<dbReference type="Gene3D" id="3.40.50.300">
    <property type="entry name" value="P-loop containing nucleotide triphosphate hydrolases"/>
    <property type="match status" value="1"/>
</dbReference>
<sequence length="905" mass="99226">MATIRDPEQRPSPEALLEAARRENGSGRLKIFLGAAPGVGKTYEMLQSAHAKVKAGVDVVVGVVETHGRLETQALLHGLEILPRKALAYKGQTLDEMDLDGLLARRPKLAIVDELAHTNAPGSRHPKRYMDVEELLDNGIDVYTAVNIQHIESLNDVVAQITRVRVRETVPDSIIDRADDIELVDLTPGDLIQRLKEGKVYVPKQAERALEHYFSPGNLTALRELALRRTAERVDEQLLNHMQANAISGPWAAGERILVCVSEDPRAAGLIRYTKRLADRLHAPWTAICIETRRSLQLSDAERDRIATTLRLAEALGADALTIPAVERRIADDILTFARANNVTQIVIGKATRSWWFELVRGSVVHDLVRRAGNISIHVIAGDKLDPETFAAKGVRTAERAEAADPVPYIWSLGLVAVALGISELIFPFLGIENVDLVFLTVVVTVAVRFGLFPSLVASVAASLCYNFFFLPPVYTFTITDPTNVAAFFFFMLIAMIVSNVAARVRTQAVMATGRARTTEYLYSFSRKLAGTATLDDVLWATAYQTALMLKVRVVLLLPEHGRIAVKAGYPPEDELDQADLAAANWAWSNDRPAGRGSDTLPGAKRLFLPMRTGRGPIGVIGIDDDRTGPILTPDQTRLLDALMDQGALAIERVRLVEDIDHVKRVVETDRLRSALLTSISHDLKTPLSSVLGSASTMRDLSGQLTDAEKGDLLATIIDESERLNRFIANLLDMTKLESGAIVPNSAPHDLGEVVGSALRRASKILIRHRVDLELQADLPMLDIDAVLFEQVLFNLLDNAAKYAPAGSQIRIQSWRETDSVCLQILDEGDGIPPDELETIFDKFYRVQKGDHVRPGTGLGLAISRGFVEAMHGTISAANRTDRSGAVLTIRLPIPKITETLDTAA</sequence>
<organism evidence="17 18">
    <name type="scientific">Afipia broomeae ATCC 49717</name>
    <dbReference type="NCBI Taxonomy" id="883078"/>
    <lineage>
        <taxon>Bacteria</taxon>
        <taxon>Pseudomonadati</taxon>
        <taxon>Pseudomonadota</taxon>
        <taxon>Alphaproteobacteria</taxon>
        <taxon>Hyphomicrobiales</taxon>
        <taxon>Nitrobacteraceae</taxon>
        <taxon>Afipia</taxon>
    </lineage>
</organism>
<dbReference type="AlphaFoldDB" id="K8NXB9"/>
<proteinExistence type="predicted"/>
<dbReference type="PATRIC" id="fig|883078.3.peg.5066"/>
<dbReference type="SUPFAM" id="SSF47384">
    <property type="entry name" value="Homodimeric domain of signal transducing histidine kinase"/>
    <property type="match status" value="1"/>
</dbReference>
<keyword evidence="4" id="KW-0597">Phosphoprotein</keyword>
<dbReference type="PROSITE" id="PS50109">
    <property type="entry name" value="HIS_KIN"/>
    <property type="match status" value="1"/>
</dbReference>
<dbReference type="Gene3D" id="1.10.287.130">
    <property type="match status" value="1"/>
</dbReference>
<dbReference type="SUPFAM" id="SSF55874">
    <property type="entry name" value="ATPase domain of HSP90 chaperone/DNA topoisomerase II/histidine kinase"/>
    <property type="match status" value="1"/>
</dbReference>
<evidence type="ECO:0000256" key="7">
    <source>
        <dbReference type="ARBA" id="ARBA00022737"/>
    </source>
</evidence>
<keyword evidence="7" id="KW-0677">Repeat</keyword>
<evidence type="ECO:0000256" key="9">
    <source>
        <dbReference type="ARBA" id="ARBA00022777"/>
    </source>
</evidence>
<evidence type="ECO:0000313" key="17">
    <source>
        <dbReference type="EMBL" id="EKS34987.1"/>
    </source>
</evidence>
<comment type="caution">
    <text evidence="17">The sequence shown here is derived from an EMBL/GenBank/DDBJ whole genome shotgun (WGS) entry which is preliminary data.</text>
</comment>
<dbReference type="InterPro" id="IPR036890">
    <property type="entry name" value="HATPase_C_sf"/>
</dbReference>
<dbReference type="InterPro" id="IPR014729">
    <property type="entry name" value="Rossmann-like_a/b/a_fold"/>
</dbReference>
<dbReference type="InterPro" id="IPR003594">
    <property type="entry name" value="HATPase_dom"/>
</dbReference>
<dbReference type="SUPFAM" id="SSF52402">
    <property type="entry name" value="Adenine nucleotide alpha hydrolases-like"/>
    <property type="match status" value="1"/>
</dbReference>
<dbReference type="PANTHER" id="PTHR45569">
    <property type="entry name" value="SENSOR PROTEIN KDPD"/>
    <property type="match status" value="1"/>
</dbReference>
<dbReference type="FunFam" id="3.40.50.300:FF:000483">
    <property type="entry name" value="Sensor histidine kinase KdpD"/>
    <property type="match status" value="1"/>
</dbReference>
<dbReference type="SUPFAM" id="SSF55781">
    <property type="entry name" value="GAF domain-like"/>
    <property type="match status" value="1"/>
</dbReference>
<dbReference type="GO" id="GO:0005524">
    <property type="term" value="F:ATP binding"/>
    <property type="evidence" value="ECO:0007669"/>
    <property type="project" value="UniProtKB-KW"/>
</dbReference>
<dbReference type="Pfam" id="PF13492">
    <property type="entry name" value="GAF_3"/>
    <property type="match status" value="1"/>
</dbReference>
<dbReference type="Gene3D" id="3.30.565.10">
    <property type="entry name" value="Histidine kinase-like ATPase, C-terminal domain"/>
    <property type="match status" value="1"/>
</dbReference>
<dbReference type="CDD" id="cd00075">
    <property type="entry name" value="HATPase"/>
    <property type="match status" value="1"/>
</dbReference>
<reference evidence="17 18" key="1">
    <citation type="submission" date="2012-04" db="EMBL/GenBank/DDBJ databases">
        <title>The Genome Sequence of Afipia broomeae ATCC 49717.</title>
        <authorList>
            <consortium name="The Broad Institute Genome Sequencing Platform"/>
            <person name="Earl A."/>
            <person name="Ward D."/>
            <person name="Feldgarden M."/>
            <person name="Gevers D."/>
            <person name="Huys G."/>
            <person name="Walker B."/>
            <person name="Young S.K."/>
            <person name="Zeng Q."/>
            <person name="Gargeya S."/>
            <person name="Fitzgerald M."/>
            <person name="Haas B."/>
            <person name="Abouelleil A."/>
            <person name="Alvarado L."/>
            <person name="Arachchi H.M."/>
            <person name="Berlin A."/>
            <person name="Chapman S.B."/>
            <person name="Goldberg J."/>
            <person name="Griggs A."/>
            <person name="Gujja S."/>
            <person name="Hansen M."/>
            <person name="Howarth C."/>
            <person name="Imamovic A."/>
            <person name="Larimer J."/>
            <person name="McCowen C."/>
            <person name="Montmayeur A."/>
            <person name="Murphy C."/>
            <person name="Neiman D."/>
            <person name="Pearson M."/>
            <person name="Priest M."/>
            <person name="Roberts A."/>
            <person name="Saif S."/>
            <person name="Shea T."/>
            <person name="Sisk P."/>
            <person name="Sykes S."/>
            <person name="Wortman J."/>
            <person name="Nusbaum C."/>
            <person name="Birren B."/>
        </authorList>
    </citation>
    <scope>NUCLEOTIDE SEQUENCE [LARGE SCALE GENOMIC DNA]</scope>
    <source>
        <strain evidence="17 18">ATCC 49717</strain>
    </source>
</reference>
<keyword evidence="5" id="KW-0808">Transferase</keyword>
<dbReference type="Gene3D" id="1.20.120.620">
    <property type="entry name" value="Backbone structure of the membrane domain of e. Coli histidine kinase receptor kdpd"/>
    <property type="match status" value="1"/>
</dbReference>
<dbReference type="Pfam" id="PF00512">
    <property type="entry name" value="HisKA"/>
    <property type="match status" value="1"/>
</dbReference>
<keyword evidence="18" id="KW-1185">Reference proteome</keyword>
<feature type="transmembrane region" description="Helical" evidence="15">
    <location>
        <begin position="484"/>
        <end position="503"/>
    </location>
</feature>
<evidence type="ECO:0000256" key="2">
    <source>
        <dbReference type="ARBA" id="ARBA00004141"/>
    </source>
</evidence>
<evidence type="ECO:0000256" key="12">
    <source>
        <dbReference type="ARBA" id="ARBA00023012"/>
    </source>
</evidence>
<dbReference type="InterPro" id="IPR003661">
    <property type="entry name" value="HisK_dim/P_dom"/>
</dbReference>
<dbReference type="InterPro" id="IPR029016">
    <property type="entry name" value="GAF-like_dom_sf"/>
</dbReference>
<dbReference type="Proteomes" id="UP000001096">
    <property type="component" value="Unassembled WGS sequence"/>
</dbReference>
<feature type="transmembrane region" description="Helical" evidence="15">
    <location>
        <begin position="409"/>
        <end position="430"/>
    </location>
</feature>
<evidence type="ECO:0000256" key="3">
    <source>
        <dbReference type="ARBA" id="ARBA00012438"/>
    </source>
</evidence>
<dbReference type="Pfam" id="PF13493">
    <property type="entry name" value="DUF4118"/>
    <property type="match status" value="1"/>
</dbReference>
<dbReference type="InterPro" id="IPR027417">
    <property type="entry name" value="P-loop_NTPase"/>
</dbReference>
<accession>K8NXB9</accession>
<dbReference type="InterPro" id="IPR006016">
    <property type="entry name" value="UspA"/>
</dbReference>
<dbReference type="CDD" id="cd00082">
    <property type="entry name" value="HisKA"/>
    <property type="match status" value="1"/>
</dbReference>
<dbReference type="Gene3D" id="3.30.450.40">
    <property type="match status" value="1"/>
</dbReference>
<name>K8NXB9_9BRAD</name>
<comment type="subcellular location">
    <subcellularLocation>
        <location evidence="2">Membrane</location>
        <topology evidence="2">Multi-pass membrane protein</topology>
    </subcellularLocation>
</comment>
<keyword evidence="8" id="KW-0547">Nucleotide-binding</keyword>
<keyword evidence="6 15" id="KW-0812">Transmembrane</keyword>
<dbReference type="InterPro" id="IPR036097">
    <property type="entry name" value="HisK_dim/P_sf"/>
</dbReference>
<comment type="catalytic activity">
    <reaction evidence="1">
        <text>ATP + protein L-histidine = ADP + protein N-phospho-L-histidine.</text>
        <dbReference type="EC" id="2.7.13.3"/>
    </reaction>
</comment>
<dbReference type="HOGENOM" id="CLU_000445_113_1_5"/>
<dbReference type="FunFam" id="3.30.565.10:FF:000042">
    <property type="entry name" value="Two-component sensor histidine kinase KdpD"/>
    <property type="match status" value="1"/>
</dbReference>
<dbReference type="InterPro" id="IPR003018">
    <property type="entry name" value="GAF"/>
</dbReference>
<dbReference type="Pfam" id="PF02702">
    <property type="entry name" value="KdpD"/>
    <property type="match status" value="1"/>
</dbReference>
<keyword evidence="10" id="KW-0067">ATP-binding</keyword>
<evidence type="ECO:0000256" key="13">
    <source>
        <dbReference type="ARBA" id="ARBA00023136"/>
    </source>
</evidence>
<dbReference type="PRINTS" id="PR00344">
    <property type="entry name" value="BCTRLSENSOR"/>
</dbReference>
<evidence type="ECO:0000256" key="11">
    <source>
        <dbReference type="ARBA" id="ARBA00022989"/>
    </source>
</evidence>
<evidence type="ECO:0000256" key="4">
    <source>
        <dbReference type="ARBA" id="ARBA00022553"/>
    </source>
</evidence>
<dbReference type="RefSeq" id="WP_006023600.1">
    <property type="nucleotide sequence ID" value="NZ_KB375284.1"/>
</dbReference>
<dbReference type="Pfam" id="PF02518">
    <property type="entry name" value="HATPase_c"/>
    <property type="match status" value="1"/>
</dbReference>
<keyword evidence="13 15" id="KW-0472">Membrane</keyword>
<dbReference type="GO" id="GO:0005886">
    <property type="term" value="C:plasma membrane"/>
    <property type="evidence" value="ECO:0007669"/>
    <property type="project" value="TreeGrafter"/>
</dbReference>
<evidence type="ECO:0000256" key="1">
    <source>
        <dbReference type="ARBA" id="ARBA00000085"/>
    </source>
</evidence>
<feature type="transmembrane region" description="Helical" evidence="15">
    <location>
        <begin position="437"/>
        <end position="464"/>
    </location>
</feature>
<evidence type="ECO:0000256" key="14">
    <source>
        <dbReference type="ARBA" id="ARBA00057300"/>
    </source>
</evidence>
<keyword evidence="9" id="KW-0418">Kinase</keyword>
<dbReference type="PANTHER" id="PTHR45569:SF1">
    <property type="entry name" value="SENSOR PROTEIN KDPD"/>
    <property type="match status" value="1"/>
</dbReference>
<keyword evidence="11 15" id="KW-1133">Transmembrane helix</keyword>
<dbReference type="GO" id="GO:0005737">
    <property type="term" value="C:cytoplasm"/>
    <property type="evidence" value="ECO:0007669"/>
    <property type="project" value="UniProtKB-ARBA"/>
</dbReference>
<dbReference type="CDD" id="cd01987">
    <property type="entry name" value="USP_KdpD-like"/>
    <property type="match status" value="1"/>
</dbReference>
<dbReference type="EC" id="2.7.13.3" evidence="3"/>
<dbReference type="InterPro" id="IPR005467">
    <property type="entry name" value="His_kinase_dom"/>
</dbReference>
<evidence type="ECO:0000256" key="6">
    <source>
        <dbReference type="ARBA" id="ARBA00022692"/>
    </source>
</evidence>
<evidence type="ECO:0000313" key="18">
    <source>
        <dbReference type="Proteomes" id="UP000001096"/>
    </source>
</evidence>
<keyword evidence="12" id="KW-0902">Two-component regulatory system</keyword>
<dbReference type="EMBL" id="AGWX01000005">
    <property type="protein sequence ID" value="EKS34987.1"/>
    <property type="molecule type" value="Genomic_DNA"/>
</dbReference>
<dbReference type="SMART" id="SM00388">
    <property type="entry name" value="HisKA"/>
    <property type="match status" value="1"/>
</dbReference>
<dbReference type="GO" id="GO:0000155">
    <property type="term" value="F:phosphorelay sensor kinase activity"/>
    <property type="evidence" value="ECO:0007669"/>
    <property type="project" value="InterPro"/>
</dbReference>
<dbReference type="InterPro" id="IPR003852">
    <property type="entry name" value="Sig_transdc_His_kinase_KdpD_N"/>
</dbReference>
<evidence type="ECO:0000256" key="15">
    <source>
        <dbReference type="SAM" id="Phobius"/>
    </source>
</evidence>
<dbReference type="FunFam" id="1.10.287.130:FF:000124">
    <property type="entry name" value="Two-component system, OmpR family, sensor histidine kinase KdpD"/>
    <property type="match status" value="1"/>
</dbReference>
<evidence type="ECO:0000256" key="5">
    <source>
        <dbReference type="ARBA" id="ARBA00022679"/>
    </source>
</evidence>